<dbReference type="SMART" id="SM00093">
    <property type="entry name" value="SERPIN"/>
    <property type="match status" value="1"/>
</dbReference>
<protein>
    <submittedName>
        <fullName evidence="5">Serpin domain-containing protein</fullName>
    </submittedName>
</protein>
<dbReference type="PANTHER" id="PTHR11461">
    <property type="entry name" value="SERINE PROTEASE INHIBITOR, SERPIN"/>
    <property type="match status" value="1"/>
</dbReference>
<dbReference type="InterPro" id="IPR036186">
    <property type="entry name" value="Serpin_sf"/>
</dbReference>
<dbReference type="AlphaFoldDB" id="A0A914PD31"/>
<dbReference type="Pfam" id="PF00079">
    <property type="entry name" value="Serpin"/>
    <property type="match status" value="1"/>
</dbReference>
<dbReference type="SUPFAM" id="SSF56574">
    <property type="entry name" value="Serpins"/>
    <property type="match status" value="1"/>
</dbReference>
<feature type="domain" description="Serpin" evidence="3">
    <location>
        <begin position="1"/>
        <end position="355"/>
    </location>
</feature>
<dbReference type="InterPro" id="IPR042178">
    <property type="entry name" value="Serpin_sf_1"/>
</dbReference>
<keyword evidence="4" id="KW-1185">Reference proteome</keyword>
<evidence type="ECO:0000313" key="5">
    <source>
        <dbReference type="WBParaSite" id="PDA_v2.g12679.t1"/>
    </source>
</evidence>
<dbReference type="WBParaSite" id="PDA_v2.g12679.t1">
    <property type="protein sequence ID" value="PDA_v2.g12679.t1"/>
    <property type="gene ID" value="PDA_v2.g12679"/>
</dbReference>
<dbReference type="PROSITE" id="PS00284">
    <property type="entry name" value="SERPIN"/>
    <property type="match status" value="1"/>
</dbReference>
<dbReference type="Proteomes" id="UP000887578">
    <property type="component" value="Unplaced"/>
</dbReference>
<proteinExistence type="inferred from homology"/>
<sequence length="355" mass="39948">MIYVGAKNNTATQIADVIGKDKSRQEIIQYYSQVIKNYSTKDSDSVKPADTKTRKRLHSFDNNEESVNIIIANKLFVSNDTSFLPEFEEIMKNEYGAAEPEKLNFGDKKASAKEINNFVCEATKGVIKQIITPEDINSDMVAAIINAVYFQGFWEEPFQNRRKRKFHSNPVRKIDMMTTSPKDGDWNYRAGKEWTALGIPYKSRKTWMFIVLPEKKNGLSDLLEKMDVELFKDVTTWQKSGKLGVTIPVIKTTTQLELPACLKKLGITDAFNNTCDLTNMFVGCRQYEIGKAIHKAVITVDETGTVAAAATASFPQARCAPGFFDADHPFLYFITTSESAESITPKDILFVGTFC</sequence>
<dbReference type="GO" id="GO:0005615">
    <property type="term" value="C:extracellular space"/>
    <property type="evidence" value="ECO:0007669"/>
    <property type="project" value="InterPro"/>
</dbReference>
<dbReference type="GO" id="GO:0004867">
    <property type="term" value="F:serine-type endopeptidase inhibitor activity"/>
    <property type="evidence" value="ECO:0007669"/>
    <property type="project" value="InterPro"/>
</dbReference>
<reference evidence="5" key="1">
    <citation type="submission" date="2022-11" db="UniProtKB">
        <authorList>
            <consortium name="WormBaseParasite"/>
        </authorList>
    </citation>
    <scope>IDENTIFICATION</scope>
</reference>
<organism evidence="4 5">
    <name type="scientific">Panagrolaimus davidi</name>
    <dbReference type="NCBI Taxonomy" id="227884"/>
    <lineage>
        <taxon>Eukaryota</taxon>
        <taxon>Metazoa</taxon>
        <taxon>Ecdysozoa</taxon>
        <taxon>Nematoda</taxon>
        <taxon>Chromadorea</taxon>
        <taxon>Rhabditida</taxon>
        <taxon>Tylenchina</taxon>
        <taxon>Panagrolaimomorpha</taxon>
        <taxon>Panagrolaimoidea</taxon>
        <taxon>Panagrolaimidae</taxon>
        <taxon>Panagrolaimus</taxon>
    </lineage>
</organism>
<dbReference type="InterPro" id="IPR023795">
    <property type="entry name" value="Serpin_CS"/>
</dbReference>
<dbReference type="InterPro" id="IPR042185">
    <property type="entry name" value="Serpin_sf_2"/>
</dbReference>
<dbReference type="InterPro" id="IPR000215">
    <property type="entry name" value="Serpin_fam"/>
</dbReference>
<comment type="similarity">
    <text evidence="1 2">Belongs to the serpin family.</text>
</comment>
<dbReference type="InterPro" id="IPR023796">
    <property type="entry name" value="Serpin_dom"/>
</dbReference>
<name>A0A914PD31_9BILA</name>
<dbReference type="Gene3D" id="2.30.39.10">
    <property type="entry name" value="Alpha-1-antitrypsin, domain 1"/>
    <property type="match status" value="1"/>
</dbReference>
<evidence type="ECO:0000256" key="2">
    <source>
        <dbReference type="RuleBase" id="RU000411"/>
    </source>
</evidence>
<evidence type="ECO:0000256" key="1">
    <source>
        <dbReference type="ARBA" id="ARBA00009500"/>
    </source>
</evidence>
<dbReference type="Gene3D" id="3.30.497.10">
    <property type="entry name" value="Antithrombin, subunit I, domain 2"/>
    <property type="match status" value="1"/>
</dbReference>
<evidence type="ECO:0000259" key="3">
    <source>
        <dbReference type="SMART" id="SM00093"/>
    </source>
</evidence>
<evidence type="ECO:0000313" key="4">
    <source>
        <dbReference type="Proteomes" id="UP000887578"/>
    </source>
</evidence>
<dbReference type="PANTHER" id="PTHR11461:SF211">
    <property type="entry name" value="GH10112P-RELATED"/>
    <property type="match status" value="1"/>
</dbReference>
<accession>A0A914PD31</accession>